<comment type="caution">
    <text evidence="1">The sequence shown here is derived from an EMBL/GenBank/DDBJ whole genome shotgun (WGS) entry which is preliminary data.</text>
</comment>
<proteinExistence type="predicted"/>
<reference evidence="1" key="1">
    <citation type="submission" date="2022-11" db="EMBL/GenBank/DDBJ databases">
        <title>Genome Sequence of Nemania bipapillata.</title>
        <authorList>
            <person name="Buettner E."/>
        </authorList>
    </citation>
    <scope>NUCLEOTIDE SEQUENCE</scope>
    <source>
        <strain evidence="1">CP14</strain>
    </source>
</reference>
<name>A0ACC2HVB5_9PEZI</name>
<dbReference type="Proteomes" id="UP001153334">
    <property type="component" value="Unassembled WGS sequence"/>
</dbReference>
<dbReference type="EMBL" id="JAPESX010002650">
    <property type="protein sequence ID" value="KAJ8107016.1"/>
    <property type="molecule type" value="Genomic_DNA"/>
</dbReference>
<evidence type="ECO:0000313" key="1">
    <source>
        <dbReference type="EMBL" id="KAJ8107016.1"/>
    </source>
</evidence>
<keyword evidence="2" id="KW-1185">Reference proteome</keyword>
<accession>A0ACC2HVB5</accession>
<sequence length="326" mass="36528">MTQEELKELFNLVHETLGHVPYAICGLGALIDHGLARRQATRISIICPRESKDIVKAWASTRGHETNADSIALSLRNGSLRRVRIKYLDHGFEGLQRVPSSFSNAIVLSVSSQLDNVAAGFLVNRARGDESALRTIAKDIFYCLDFIASRRIRVDPRFMPTFLGEDFFADFTGRYLEARPEMARAGIDVSTVLKKHRTASTLREHNEMLGQYGMRGDVVPQQPGQFEQIRDLNNSLSVYTLGDRFSNEDSVAIPPEQAPKPDQVYTDSNYSSLGPNRRPDQPLQKSNSDNKAPTTTSGSSDIGRNLTKPRRQNKLRKAERPVADWI</sequence>
<organism evidence="1 2">
    <name type="scientific">Nemania bipapillata</name>
    <dbReference type="NCBI Taxonomy" id="110536"/>
    <lineage>
        <taxon>Eukaryota</taxon>
        <taxon>Fungi</taxon>
        <taxon>Dikarya</taxon>
        <taxon>Ascomycota</taxon>
        <taxon>Pezizomycotina</taxon>
        <taxon>Sordariomycetes</taxon>
        <taxon>Xylariomycetidae</taxon>
        <taxon>Xylariales</taxon>
        <taxon>Xylariaceae</taxon>
        <taxon>Nemania</taxon>
    </lineage>
</organism>
<protein>
    <submittedName>
        <fullName evidence="1">Uncharacterized protein</fullName>
    </submittedName>
</protein>
<gene>
    <name evidence="1" type="ORF">ONZ43_g6869</name>
</gene>
<evidence type="ECO:0000313" key="2">
    <source>
        <dbReference type="Proteomes" id="UP001153334"/>
    </source>
</evidence>